<comment type="function">
    <text evidence="1">Is involved in generating a small heat-stable compound (Nod), an acylated oligomer of N-acetylglucosamine, that stimulates mitosis in various plant protoplasts.</text>
</comment>
<evidence type="ECO:0000256" key="5">
    <source>
        <dbReference type="ARBA" id="ARBA00022801"/>
    </source>
</evidence>
<dbReference type="PANTHER" id="PTHR10587:SF133">
    <property type="entry name" value="CHITIN DEACETYLASE 1-RELATED"/>
    <property type="match status" value="1"/>
</dbReference>
<dbReference type="EMBL" id="QRDT01000012">
    <property type="protein sequence ID" value="RED32646.1"/>
    <property type="molecule type" value="Genomic_DNA"/>
</dbReference>
<dbReference type="PROSITE" id="PS51677">
    <property type="entry name" value="NODB"/>
    <property type="match status" value="1"/>
</dbReference>
<gene>
    <name evidence="9" type="ORF">BJ125_112123</name>
    <name evidence="10" type="ORF">SAMN05892882_112123</name>
</gene>
<evidence type="ECO:0000256" key="1">
    <source>
        <dbReference type="ARBA" id="ARBA00003236"/>
    </source>
</evidence>
<dbReference type="Gene3D" id="3.20.20.370">
    <property type="entry name" value="Glycoside hydrolase/deacetylase"/>
    <property type="match status" value="1"/>
</dbReference>
<evidence type="ECO:0000256" key="3">
    <source>
        <dbReference type="ARBA" id="ARBA00020071"/>
    </source>
</evidence>
<dbReference type="GO" id="GO:0005975">
    <property type="term" value="P:carbohydrate metabolic process"/>
    <property type="evidence" value="ECO:0007669"/>
    <property type="project" value="InterPro"/>
</dbReference>
<dbReference type="Proteomes" id="UP000252631">
    <property type="component" value="Unassembled WGS sequence"/>
</dbReference>
<accession>A0A336JZT2</accession>
<keyword evidence="12" id="KW-1185">Reference proteome</keyword>
<dbReference type="RefSeq" id="WP_114358567.1">
    <property type="nucleotide sequence ID" value="NZ_QRDT01000012.1"/>
</dbReference>
<evidence type="ECO:0000256" key="6">
    <source>
        <dbReference type="ARBA" id="ARBA00032976"/>
    </source>
</evidence>
<dbReference type="CDD" id="cd10917">
    <property type="entry name" value="CE4_NodB_like_6s_7s"/>
    <property type="match status" value="1"/>
</dbReference>
<feature type="chain" id="PRO_5016365228" description="Chitooligosaccharide deacetylase" evidence="7">
    <location>
        <begin position="23"/>
        <end position="267"/>
    </location>
</feature>
<evidence type="ECO:0000256" key="2">
    <source>
        <dbReference type="ARBA" id="ARBA00010973"/>
    </source>
</evidence>
<dbReference type="GO" id="GO:0016810">
    <property type="term" value="F:hydrolase activity, acting on carbon-nitrogen (but not peptide) bonds"/>
    <property type="evidence" value="ECO:0007669"/>
    <property type="project" value="InterPro"/>
</dbReference>
<evidence type="ECO:0000313" key="10">
    <source>
        <dbReference type="EMBL" id="SSW91541.1"/>
    </source>
</evidence>
<evidence type="ECO:0000256" key="7">
    <source>
        <dbReference type="SAM" id="SignalP"/>
    </source>
</evidence>
<dbReference type="AlphaFoldDB" id="A0A336JZT2"/>
<keyword evidence="5" id="KW-0378">Hydrolase</keyword>
<reference evidence="9 12" key="2">
    <citation type="submission" date="2018-07" db="EMBL/GenBank/DDBJ databases">
        <title>Genomic Encyclopedia of Archaeal and Bacterial Type Strains, Phase II (KMG-II): from individual species to whole genera.</title>
        <authorList>
            <person name="Goeker M."/>
        </authorList>
    </citation>
    <scope>NUCLEOTIDE SEQUENCE [LARGE SCALE GENOMIC DNA]</scope>
    <source>
        <strain evidence="9 12">JA575</strain>
    </source>
</reference>
<proteinExistence type="inferred from homology"/>
<dbReference type="OrthoDB" id="276604at2"/>
<feature type="signal peptide" evidence="7">
    <location>
        <begin position="1"/>
        <end position="22"/>
    </location>
</feature>
<name>A0A336JZT2_9BRAD</name>
<dbReference type="InterPro" id="IPR002509">
    <property type="entry name" value="NODB_dom"/>
</dbReference>
<reference evidence="10 11" key="1">
    <citation type="submission" date="2017-08" db="EMBL/GenBank/DDBJ databases">
        <authorList>
            <person name="de Groot N.N."/>
        </authorList>
    </citation>
    <scope>NUCLEOTIDE SEQUENCE [LARGE SCALE GENOMIC DNA]</scope>
    <source>
        <strain evidence="10 11">JA575</strain>
    </source>
</reference>
<sequence length="267" mass="28923">MIVARTAAALIAIAALGGTAHAAACPRPGTLGTSRVLTVDPATYPRVGLKSFPQTLPLADHEVVLTFDDGPAATTPAVLKALADECVRATFFLVGKPASEMGEMVRRIAAGGHTIGHHTYTHQHLAALSHADALTEIDRGIAADEAVMRAKGIPVSTTRFFRFPYFESTPALLDVLQARGIPVFGADLWASDWNPMTPDEQLKLIIERLKAAGRGIILFHDPRKQTAEMMPAFLRWLRENNYRVVHVVPSDEQEHAVASDTHGRTAR</sequence>
<evidence type="ECO:0000256" key="4">
    <source>
        <dbReference type="ARBA" id="ARBA00022723"/>
    </source>
</evidence>
<dbReference type="SUPFAM" id="SSF88713">
    <property type="entry name" value="Glycoside hydrolase/deacetylase"/>
    <property type="match status" value="1"/>
</dbReference>
<dbReference type="GO" id="GO:0016020">
    <property type="term" value="C:membrane"/>
    <property type="evidence" value="ECO:0007669"/>
    <property type="project" value="TreeGrafter"/>
</dbReference>
<comment type="similarity">
    <text evidence="2">Belongs to the polysaccharide deacetylase family.</text>
</comment>
<dbReference type="InterPro" id="IPR011330">
    <property type="entry name" value="Glyco_hydro/deAcase_b/a-brl"/>
</dbReference>
<dbReference type="EMBL" id="UFQQ01000012">
    <property type="protein sequence ID" value="SSW91541.1"/>
    <property type="molecule type" value="Genomic_DNA"/>
</dbReference>
<keyword evidence="7" id="KW-0732">Signal</keyword>
<protein>
    <recommendedName>
        <fullName evidence="3">Chitooligosaccharide deacetylase</fullName>
    </recommendedName>
    <alternativeName>
        <fullName evidence="6">Nodulation protein B</fullName>
    </alternativeName>
</protein>
<evidence type="ECO:0000313" key="11">
    <source>
        <dbReference type="Proteomes" id="UP000252631"/>
    </source>
</evidence>
<dbReference type="GO" id="GO:0046872">
    <property type="term" value="F:metal ion binding"/>
    <property type="evidence" value="ECO:0007669"/>
    <property type="project" value="UniProtKB-KW"/>
</dbReference>
<organism evidence="10 11">
    <name type="scientific">Rhodopseudomonas pentothenatexigens</name>
    <dbReference type="NCBI Taxonomy" id="999699"/>
    <lineage>
        <taxon>Bacteria</taxon>
        <taxon>Pseudomonadati</taxon>
        <taxon>Pseudomonadota</taxon>
        <taxon>Alphaproteobacteria</taxon>
        <taxon>Hyphomicrobiales</taxon>
        <taxon>Nitrobacteraceae</taxon>
        <taxon>Rhodopseudomonas</taxon>
    </lineage>
</organism>
<dbReference type="InterPro" id="IPR050248">
    <property type="entry name" value="Polysacc_deacetylase_ArnD"/>
</dbReference>
<keyword evidence="4" id="KW-0479">Metal-binding</keyword>
<dbReference type="Pfam" id="PF01522">
    <property type="entry name" value="Polysacc_deac_1"/>
    <property type="match status" value="1"/>
</dbReference>
<dbReference type="PANTHER" id="PTHR10587">
    <property type="entry name" value="GLYCOSYL TRANSFERASE-RELATED"/>
    <property type="match status" value="1"/>
</dbReference>
<evidence type="ECO:0000313" key="12">
    <source>
        <dbReference type="Proteomes" id="UP000256343"/>
    </source>
</evidence>
<feature type="domain" description="NodB homology" evidence="8">
    <location>
        <begin position="61"/>
        <end position="245"/>
    </location>
</feature>
<dbReference type="Proteomes" id="UP000256343">
    <property type="component" value="Unassembled WGS sequence"/>
</dbReference>
<evidence type="ECO:0000259" key="8">
    <source>
        <dbReference type="PROSITE" id="PS51677"/>
    </source>
</evidence>
<evidence type="ECO:0000313" key="9">
    <source>
        <dbReference type="EMBL" id="RED32646.1"/>
    </source>
</evidence>